<proteinExistence type="predicted"/>
<dbReference type="RefSeq" id="WP_154526504.1">
    <property type="nucleotide sequence ID" value="NZ_VULZ01000012.1"/>
</dbReference>
<comment type="caution">
    <text evidence="2">The sequence shown here is derived from an EMBL/GenBank/DDBJ whole genome shotgun (WGS) entry which is preliminary data.</text>
</comment>
<evidence type="ECO:0000259" key="1">
    <source>
        <dbReference type="Pfam" id="PF04015"/>
    </source>
</evidence>
<organism evidence="2 3">
    <name type="scientific">Porcincola intestinalis</name>
    <dbReference type="NCBI Taxonomy" id="2606632"/>
    <lineage>
        <taxon>Bacteria</taxon>
        <taxon>Bacillati</taxon>
        <taxon>Bacillota</taxon>
        <taxon>Clostridia</taxon>
        <taxon>Lachnospirales</taxon>
        <taxon>Lachnospiraceae</taxon>
        <taxon>Porcincola</taxon>
    </lineage>
</organism>
<keyword evidence="3" id="KW-1185">Reference proteome</keyword>
<dbReference type="Pfam" id="PF04015">
    <property type="entry name" value="DUF362"/>
    <property type="match status" value="1"/>
</dbReference>
<protein>
    <submittedName>
        <fullName evidence="2">DUF362 domain-containing protein</fullName>
    </submittedName>
</protein>
<dbReference type="EMBL" id="VULZ01000012">
    <property type="protein sequence ID" value="MSS15549.1"/>
    <property type="molecule type" value="Genomic_DNA"/>
</dbReference>
<gene>
    <name evidence="2" type="ORF">FYJ35_10955</name>
</gene>
<name>A0A6L5X594_9FIRM</name>
<reference evidence="2 3" key="1">
    <citation type="submission" date="2019-08" db="EMBL/GenBank/DDBJ databases">
        <title>In-depth cultivation of the pig gut microbiome towards novel bacterial diversity and tailored functional studies.</title>
        <authorList>
            <person name="Wylensek D."/>
            <person name="Hitch T.C.A."/>
            <person name="Clavel T."/>
        </authorList>
    </citation>
    <scope>NUCLEOTIDE SEQUENCE [LARGE SCALE GENOMIC DNA]</scope>
    <source>
        <strain evidence="2 3">Oil+RF-744-WCA-WT-11</strain>
    </source>
</reference>
<sequence>MRDHEIIVIYGEQIQNMAYEICRQAGLKEMILGKCSSYEAKIILKPNLLGPVPASEGATTHPEIVEGVIRYLQEAGFRNLSVCEGSWVGDKTNDALLVCGYDTMLKRLGVPFVDLQKDKSRLVDCAGMKIRICEEPLSADFLINLPVMKGHCQTRMTCALKNMKGCIPNPEKRRFHQIGLFEPIGHLSAGLHQDFILTDSICSDLTFEDGGNPVAQNRIFAAVDPVLNDAYCLQLMHLDESEVPYIRIAEQCGVGMADLSRAFVRILKEGAGEDGKVCYENTEAFPERMTHSQMKEKTAGLIHVSELVHEVDSCSACYGRLVPVLRELEDEGVSVERLRGICIGQGFRGKGGRLGIGSCTSGFERSLPGCPPDEEKMKDWLCQLVKKLGDEEKKAGSSGENSLQT</sequence>
<dbReference type="AlphaFoldDB" id="A0A6L5X594"/>
<dbReference type="InterPro" id="IPR007160">
    <property type="entry name" value="DUF362"/>
</dbReference>
<dbReference type="Proteomes" id="UP000481852">
    <property type="component" value="Unassembled WGS sequence"/>
</dbReference>
<evidence type="ECO:0000313" key="3">
    <source>
        <dbReference type="Proteomes" id="UP000481852"/>
    </source>
</evidence>
<accession>A0A6L5X594</accession>
<feature type="domain" description="DUF362" evidence="1">
    <location>
        <begin position="42"/>
        <end position="233"/>
    </location>
</feature>
<evidence type="ECO:0000313" key="2">
    <source>
        <dbReference type="EMBL" id="MSS15549.1"/>
    </source>
</evidence>